<dbReference type="EMBL" id="JH992992">
    <property type="protein sequence ID" value="EKX46888.1"/>
    <property type="molecule type" value="Genomic_DNA"/>
</dbReference>
<dbReference type="KEGG" id="gtt:GUITHDRAFT_152236"/>
<evidence type="ECO:0008006" key="3">
    <source>
        <dbReference type="Google" id="ProtNLM"/>
    </source>
</evidence>
<evidence type="ECO:0000256" key="1">
    <source>
        <dbReference type="SAM" id="MobiDB-lite"/>
    </source>
</evidence>
<evidence type="ECO:0000313" key="2">
    <source>
        <dbReference type="EMBL" id="EKX46888.1"/>
    </source>
</evidence>
<sequence>MDSASSPQKRPVEDYVSMFDMLDSQTVCAVVDSLDNDEEIILQLEEMTHSCKPEAFTELKEIFPDISYETLDTLFSLFGDDGDKIAQFLLREVEPDEWEDEDEYDFAPTTRKNKRGVPLEVEFGSGPRVFEEAPVPENAWLQGSEPVKESLASDGYKTEYSSGFQHSSACPKTLPSYSAYRSETLPSYSTYQSIARPHQSCEQELTEDERAGGGQVSETEWVRVGGRATQNRAVRTRRLPPEELRRLESNLKT</sequence>
<gene>
    <name evidence="2" type="ORF">GUITHDRAFT_152236</name>
</gene>
<dbReference type="RefSeq" id="XP_005833868.1">
    <property type="nucleotide sequence ID" value="XM_005833811.1"/>
</dbReference>
<reference evidence="2" key="1">
    <citation type="journal article" date="2012" name="Nature">
        <title>Algal genomes reveal evolutionary mosaicism and the fate of nucleomorphs.</title>
        <authorList>
            <consortium name="DOE Joint Genome Institute"/>
            <person name="Curtis B.A."/>
            <person name="Tanifuji G."/>
            <person name="Burki F."/>
            <person name="Gruber A."/>
            <person name="Irimia M."/>
            <person name="Maruyama S."/>
            <person name="Arias M.C."/>
            <person name="Ball S.G."/>
            <person name="Gile G.H."/>
            <person name="Hirakawa Y."/>
            <person name="Hopkins J.F."/>
            <person name="Kuo A."/>
            <person name="Rensing S.A."/>
            <person name="Schmutz J."/>
            <person name="Symeonidi A."/>
            <person name="Elias M."/>
            <person name="Eveleigh R.J."/>
            <person name="Herman E.K."/>
            <person name="Klute M.J."/>
            <person name="Nakayama T."/>
            <person name="Obornik M."/>
            <person name="Reyes-Prieto A."/>
            <person name="Armbrust E.V."/>
            <person name="Aves S.J."/>
            <person name="Beiko R.G."/>
            <person name="Coutinho P."/>
            <person name="Dacks J.B."/>
            <person name="Durnford D.G."/>
            <person name="Fast N.M."/>
            <person name="Green B.R."/>
            <person name="Grisdale C.J."/>
            <person name="Hempel F."/>
            <person name="Henrissat B."/>
            <person name="Hoppner M.P."/>
            <person name="Ishida K."/>
            <person name="Kim E."/>
            <person name="Koreny L."/>
            <person name="Kroth P.G."/>
            <person name="Liu Y."/>
            <person name="Malik S.B."/>
            <person name="Maier U.G."/>
            <person name="McRose D."/>
            <person name="Mock T."/>
            <person name="Neilson J.A."/>
            <person name="Onodera N.T."/>
            <person name="Poole A.M."/>
            <person name="Pritham E.J."/>
            <person name="Richards T.A."/>
            <person name="Rocap G."/>
            <person name="Roy S.W."/>
            <person name="Sarai C."/>
            <person name="Schaack S."/>
            <person name="Shirato S."/>
            <person name="Slamovits C.H."/>
            <person name="Spencer D.F."/>
            <person name="Suzuki S."/>
            <person name="Worden A.Z."/>
            <person name="Zauner S."/>
            <person name="Barry K."/>
            <person name="Bell C."/>
            <person name="Bharti A.K."/>
            <person name="Crow J.A."/>
            <person name="Grimwood J."/>
            <person name="Kramer R."/>
            <person name="Lindquist E."/>
            <person name="Lucas S."/>
            <person name="Salamov A."/>
            <person name="McFadden G.I."/>
            <person name="Lane C.E."/>
            <person name="Keeling P.J."/>
            <person name="Gray M.W."/>
            <person name="Grigoriev I.V."/>
            <person name="Archibald J.M."/>
        </authorList>
    </citation>
    <scope>NUCLEOTIDE SEQUENCE</scope>
    <source>
        <strain evidence="2">CCMP2712</strain>
    </source>
</reference>
<feature type="region of interest" description="Disordered" evidence="1">
    <location>
        <begin position="195"/>
        <end position="253"/>
    </location>
</feature>
<organism evidence="2">
    <name type="scientific">Guillardia theta (strain CCMP2712)</name>
    <name type="common">Cryptophyte</name>
    <dbReference type="NCBI Taxonomy" id="905079"/>
    <lineage>
        <taxon>Eukaryota</taxon>
        <taxon>Cryptophyceae</taxon>
        <taxon>Pyrenomonadales</taxon>
        <taxon>Geminigeraceae</taxon>
        <taxon>Guillardia</taxon>
    </lineage>
</organism>
<name>L1JED6_GUITC</name>
<accession>L1JED6</accession>
<proteinExistence type="predicted"/>
<dbReference type="AlphaFoldDB" id="L1JED6"/>
<feature type="compositionally biased region" description="Basic and acidic residues" evidence="1">
    <location>
        <begin position="239"/>
        <end position="253"/>
    </location>
</feature>
<dbReference type="HOGENOM" id="CLU_1105140_0_0_1"/>
<feature type="non-terminal residue" evidence="2">
    <location>
        <position position="1"/>
    </location>
</feature>
<protein>
    <recommendedName>
        <fullName evidence="3">CUE domain-containing protein</fullName>
    </recommendedName>
</protein>
<dbReference type="GeneID" id="17303638"/>
<dbReference type="PaxDb" id="55529-EKX46888"/>